<comment type="caution">
    <text evidence="1">The sequence shown here is derived from an EMBL/GenBank/DDBJ whole genome shotgun (WGS) entry which is preliminary data.</text>
</comment>
<dbReference type="GeneID" id="93052073"/>
<dbReference type="AlphaFoldDB" id="A0A108K7V5"/>
<organism evidence="1">
    <name type="scientific">Burkholderia stagnalis</name>
    <dbReference type="NCBI Taxonomy" id="1503054"/>
    <lineage>
        <taxon>Bacteria</taxon>
        <taxon>Pseudomonadati</taxon>
        <taxon>Pseudomonadota</taxon>
        <taxon>Betaproteobacteria</taxon>
        <taxon>Burkholderiales</taxon>
        <taxon>Burkholderiaceae</taxon>
        <taxon>Burkholderia</taxon>
        <taxon>Burkholderia cepacia complex</taxon>
    </lineage>
</organism>
<sequence length="106" mass="11061">MKKAIVRTACIGILMMGAAAAAHAQASAQPLTRAQVRQELAELSAAGYRPAMVGSPDYPQNMQAIMQQVAQAHADEAGYGSNGRATTESGRRNAAPAADPSIYSHH</sequence>
<dbReference type="InterPro" id="IPR025421">
    <property type="entry name" value="DUF4148"/>
</dbReference>
<dbReference type="RefSeq" id="WP_059563748.1">
    <property type="nucleotide sequence ID" value="NZ_CP013459.1"/>
</dbReference>
<accession>A0A108K7V5</accession>
<gene>
    <name evidence="1" type="ORF">WT44_10935</name>
</gene>
<protein>
    <submittedName>
        <fullName evidence="1">Uncharacterized protein</fullName>
    </submittedName>
</protein>
<reference evidence="1 2" key="1">
    <citation type="submission" date="2015-11" db="EMBL/GenBank/DDBJ databases">
        <title>Expanding the genomic diversity of Burkholderia species for the development of highly accurate diagnostics.</title>
        <authorList>
            <person name="Sahl J."/>
            <person name="Keim P."/>
            <person name="Wagner D."/>
        </authorList>
    </citation>
    <scope>NUCLEOTIDE SEQUENCE [LARGE SCALE GENOMIC DNA]</scope>
    <source>
        <strain evidence="1 2">MSMB1960WGS</strain>
    </source>
</reference>
<evidence type="ECO:0000313" key="1">
    <source>
        <dbReference type="EMBL" id="KWA65129.1"/>
    </source>
</evidence>
<dbReference type="Proteomes" id="UP000068603">
    <property type="component" value="Unassembled WGS sequence"/>
</dbReference>
<dbReference type="KEGG" id="bstg:WT74_16610"/>
<dbReference type="EMBL" id="LPHB01000031">
    <property type="protein sequence ID" value="KWA65129.1"/>
    <property type="molecule type" value="Genomic_DNA"/>
</dbReference>
<name>A0A108K7V5_9BURK</name>
<proteinExistence type="predicted"/>
<evidence type="ECO:0000313" key="2">
    <source>
        <dbReference type="Proteomes" id="UP000068603"/>
    </source>
</evidence>
<dbReference type="Pfam" id="PF13663">
    <property type="entry name" value="DUF4148"/>
    <property type="match status" value="1"/>
</dbReference>